<keyword evidence="2" id="KW-1185">Reference proteome</keyword>
<dbReference type="AlphaFoldDB" id="X0R8Q8"/>
<reference evidence="1 2" key="1">
    <citation type="submission" date="2014-02" db="EMBL/GenBank/DDBJ databases">
        <title>Whole genome shotgun sequence of Rhodococcus wratislaviensis NBRC 100605.</title>
        <authorList>
            <person name="Hosoyama A."/>
            <person name="Tsuchikane K."/>
            <person name="Yoshida I."/>
            <person name="Ohji S."/>
            <person name="Ichikawa N."/>
            <person name="Yamazoe A."/>
            <person name="Fujita N."/>
        </authorList>
    </citation>
    <scope>NUCLEOTIDE SEQUENCE [LARGE SCALE GENOMIC DNA]</scope>
    <source>
        <strain evidence="1 2">NBRC 100605</strain>
    </source>
</reference>
<gene>
    <name evidence="1" type="ORF">RW1_040_00470</name>
</gene>
<protein>
    <submittedName>
        <fullName evidence="1">Uncharacterized protein</fullName>
    </submittedName>
</protein>
<accession>X0R8Q8</accession>
<dbReference type="EMBL" id="BAWF01000040">
    <property type="protein sequence ID" value="GAF47385.1"/>
    <property type="molecule type" value="Genomic_DNA"/>
</dbReference>
<dbReference type="Proteomes" id="UP000019491">
    <property type="component" value="Unassembled WGS sequence"/>
</dbReference>
<sequence>MNDRPYVANDFVVAKRWSKNLNIDLYRCIFTQSSREFTVNMDELRRLAEVLDDVIAQHDK</sequence>
<evidence type="ECO:0000313" key="1">
    <source>
        <dbReference type="EMBL" id="GAF47385.1"/>
    </source>
</evidence>
<name>X0R8Q8_RHOWR</name>
<evidence type="ECO:0000313" key="2">
    <source>
        <dbReference type="Proteomes" id="UP000019491"/>
    </source>
</evidence>
<comment type="caution">
    <text evidence="1">The sequence shown here is derived from an EMBL/GenBank/DDBJ whole genome shotgun (WGS) entry which is preliminary data.</text>
</comment>
<proteinExistence type="predicted"/>
<organism evidence="1 2">
    <name type="scientific">Rhodococcus wratislaviensis NBRC 100605</name>
    <dbReference type="NCBI Taxonomy" id="1219028"/>
    <lineage>
        <taxon>Bacteria</taxon>
        <taxon>Bacillati</taxon>
        <taxon>Actinomycetota</taxon>
        <taxon>Actinomycetes</taxon>
        <taxon>Mycobacteriales</taxon>
        <taxon>Nocardiaceae</taxon>
        <taxon>Rhodococcus</taxon>
    </lineage>
</organism>
<dbReference type="RefSeq" id="WP_037236357.1">
    <property type="nucleotide sequence ID" value="NZ_BAWF01000040.1"/>
</dbReference>